<proteinExistence type="predicted"/>
<dbReference type="Proteomes" id="UP000774326">
    <property type="component" value="Unassembled WGS sequence"/>
</dbReference>
<protein>
    <submittedName>
        <fullName evidence="1">Uncharacterized protein</fullName>
    </submittedName>
</protein>
<comment type="caution">
    <text evidence="1">The sequence shown here is derived from an EMBL/GenBank/DDBJ whole genome shotgun (WGS) entry which is preliminary data.</text>
</comment>
<keyword evidence="2" id="KW-1185">Reference proteome</keyword>
<reference evidence="1" key="2">
    <citation type="submission" date="2021-01" db="EMBL/GenBank/DDBJ databases">
        <authorList>
            <person name="Schikora-Tamarit M.A."/>
        </authorList>
    </citation>
    <scope>NUCLEOTIDE SEQUENCE</scope>
    <source>
        <strain evidence="1">CBS2887</strain>
    </source>
</reference>
<evidence type="ECO:0000313" key="2">
    <source>
        <dbReference type="Proteomes" id="UP000774326"/>
    </source>
</evidence>
<sequence>MHGLGLTLVDEPLDALLEVEMVFAVGKVEDSRTGILILGVGSAAVLMQLSVLPEAESGASAGVVDGIWS</sequence>
<organism evidence="1 2">
    <name type="scientific">Wickerhamomyces pijperi</name>
    <name type="common">Yeast</name>
    <name type="synonym">Pichia pijperi</name>
    <dbReference type="NCBI Taxonomy" id="599730"/>
    <lineage>
        <taxon>Eukaryota</taxon>
        <taxon>Fungi</taxon>
        <taxon>Dikarya</taxon>
        <taxon>Ascomycota</taxon>
        <taxon>Saccharomycotina</taxon>
        <taxon>Saccharomycetes</taxon>
        <taxon>Phaffomycetales</taxon>
        <taxon>Wickerhamomycetaceae</taxon>
        <taxon>Wickerhamomyces</taxon>
    </lineage>
</organism>
<accession>A0A9P8PZV5</accession>
<gene>
    <name evidence="1" type="ORF">WICPIJ_007667</name>
</gene>
<dbReference type="EMBL" id="JAEUBG010004437">
    <property type="protein sequence ID" value="KAH3681398.1"/>
    <property type="molecule type" value="Genomic_DNA"/>
</dbReference>
<reference evidence="1" key="1">
    <citation type="journal article" date="2021" name="Open Biol.">
        <title>Shared evolutionary footprints suggest mitochondrial oxidative damage underlies multiple complex I losses in fungi.</title>
        <authorList>
            <person name="Schikora-Tamarit M.A."/>
            <person name="Marcet-Houben M."/>
            <person name="Nosek J."/>
            <person name="Gabaldon T."/>
        </authorList>
    </citation>
    <scope>NUCLEOTIDE SEQUENCE</scope>
    <source>
        <strain evidence="1">CBS2887</strain>
    </source>
</reference>
<evidence type="ECO:0000313" key="1">
    <source>
        <dbReference type="EMBL" id="KAH3681398.1"/>
    </source>
</evidence>
<dbReference type="AlphaFoldDB" id="A0A9P8PZV5"/>
<name>A0A9P8PZV5_WICPI</name>